<dbReference type="Proteomes" id="UP000235392">
    <property type="component" value="Unassembled WGS sequence"/>
</dbReference>
<dbReference type="Pfam" id="PF02854">
    <property type="entry name" value="MIF4G"/>
    <property type="match status" value="2"/>
</dbReference>
<dbReference type="Gene3D" id="4.10.80.160">
    <property type="match status" value="1"/>
</dbReference>
<feature type="compositionally biased region" description="Low complexity" evidence="3">
    <location>
        <begin position="1071"/>
        <end position="1081"/>
    </location>
</feature>
<evidence type="ECO:0000256" key="2">
    <source>
        <dbReference type="ARBA" id="ARBA00022490"/>
    </source>
</evidence>
<feature type="region of interest" description="Disordered" evidence="3">
    <location>
        <begin position="447"/>
        <end position="474"/>
    </location>
</feature>
<accession>A0A2N5RWY8</accession>
<dbReference type="Gene3D" id="1.25.40.180">
    <property type="match status" value="4"/>
</dbReference>
<dbReference type="PANTHER" id="PTHR12839">
    <property type="entry name" value="NONSENSE-MEDIATED MRNA DECAY PROTEIN 2 UP-FRAMESHIFT SUPPRESSOR 2"/>
    <property type="match status" value="1"/>
</dbReference>
<keyword evidence="2" id="KW-0963">Cytoplasm</keyword>
<dbReference type="InterPro" id="IPR007193">
    <property type="entry name" value="Upf2/Nmd2_C"/>
</dbReference>
<organism evidence="5 6">
    <name type="scientific">Puccinia coronata f. sp. avenae</name>
    <dbReference type="NCBI Taxonomy" id="200324"/>
    <lineage>
        <taxon>Eukaryota</taxon>
        <taxon>Fungi</taxon>
        <taxon>Dikarya</taxon>
        <taxon>Basidiomycota</taxon>
        <taxon>Pucciniomycotina</taxon>
        <taxon>Pucciniomycetes</taxon>
        <taxon>Pucciniales</taxon>
        <taxon>Pucciniaceae</taxon>
        <taxon>Puccinia</taxon>
    </lineage>
</organism>
<feature type="region of interest" description="Disordered" evidence="3">
    <location>
        <begin position="49"/>
        <end position="74"/>
    </location>
</feature>
<dbReference type="GO" id="GO:0005737">
    <property type="term" value="C:cytoplasm"/>
    <property type="evidence" value="ECO:0007669"/>
    <property type="project" value="UniProtKB-SubCell"/>
</dbReference>
<dbReference type="PANTHER" id="PTHR12839:SF7">
    <property type="entry name" value="REGULATOR OF NONSENSE TRANSCRIPTS 2"/>
    <property type="match status" value="1"/>
</dbReference>
<dbReference type="EMBL" id="PGCI01001330">
    <property type="protein sequence ID" value="PLW05521.1"/>
    <property type="molecule type" value="Genomic_DNA"/>
</dbReference>
<evidence type="ECO:0000259" key="4">
    <source>
        <dbReference type="SMART" id="SM00543"/>
    </source>
</evidence>
<feature type="region of interest" description="Disordered" evidence="3">
    <location>
        <begin position="1068"/>
        <end position="1087"/>
    </location>
</feature>
<feature type="compositionally biased region" description="Polar residues" evidence="3">
    <location>
        <begin position="54"/>
        <end position="70"/>
    </location>
</feature>
<feature type="compositionally biased region" description="Basic and acidic residues" evidence="3">
    <location>
        <begin position="450"/>
        <end position="461"/>
    </location>
</feature>
<evidence type="ECO:0000313" key="6">
    <source>
        <dbReference type="Proteomes" id="UP000235392"/>
    </source>
</evidence>
<reference evidence="5 6" key="1">
    <citation type="submission" date="2017-11" db="EMBL/GenBank/DDBJ databases">
        <title>De novo assembly and phasing of dikaryotic genomes from two isolates of Puccinia coronata f. sp. avenae, the causal agent of oat crown rust.</title>
        <authorList>
            <person name="Miller M.E."/>
            <person name="Zhang Y."/>
            <person name="Omidvar V."/>
            <person name="Sperschneider J."/>
            <person name="Schwessinger B."/>
            <person name="Raley C."/>
            <person name="Palmer J.M."/>
            <person name="Garnica D."/>
            <person name="Upadhyaya N."/>
            <person name="Rathjen J."/>
            <person name="Taylor J.M."/>
            <person name="Park R.F."/>
            <person name="Dodds P.N."/>
            <person name="Hirsch C.D."/>
            <person name="Kianian S.F."/>
            <person name="Figueroa M."/>
        </authorList>
    </citation>
    <scope>NUCLEOTIDE SEQUENCE [LARGE SCALE GENOMIC DNA]</scope>
    <source>
        <strain evidence="5">12SD80</strain>
    </source>
</reference>
<evidence type="ECO:0000313" key="5">
    <source>
        <dbReference type="EMBL" id="PLW05521.1"/>
    </source>
</evidence>
<dbReference type="SMART" id="SM00543">
    <property type="entry name" value="MIF4G"/>
    <property type="match status" value="2"/>
</dbReference>
<feature type="domain" description="MIF4G" evidence="4">
    <location>
        <begin position="533"/>
        <end position="728"/>
    </location>
</feature>
<name>A0A2N5RWY8_9BASI</name>
<dbReference type="Pfam" id="PF04050">
    <property type="entry name" value="Upf2"/>
    <property type="match status" value="1"/>
</dbReference>
<feature type="compositionally biased region" description="Basic and acidic residues" evidence="3">
    <location>
        <begin position="493"/>
        <end position="509"/>
    </location>
</feature>
<dbReference type="InterPro" id="IPR039762">
    <property type="entry name" value="Nmd2/UPF2"/>
</dbReference>
<sequence length="1096" mass="122793">MQFGVSPTSDLSSGDTGDFPVAPPLHPLGFWCTGVIPICGSSSNFLLQAMNPPDSKNQNSTDQPSQTTPSAKRASLRLANLSPPPRSESHSFDSSLKKNTAFIKRLKTGLHASENVQVLIKETATLSLDKYLSEISIASNEGLAKCKSAAEIWGAIEIISALHQRFSSSFTEPFIQQFLSGLALPNKQYLAGLAPEQREREENSRIIRQRSLLRCLAEFDLVGLVRGSSKQGTSNLEDGETTFVVLKDLLTANKEALSIPLPLAVSFSKQFGSLYLPTTKTSGESAGPTPSEASNQTDMNITDDMIVKTAIKEKFRKILGQYFDALSRKAVSDHLKLQELEKKNSEAAIRTGQIFDDRVQNFEKLTKEQEKLWNGILSLAETLSLSPPTLPGPDTASSSNAITGTGLSSNFGAGASELGIWSDEEEKKFYEDLPDLKDEVPTMLLGLSADSKKENEGKADQDDAENETNGAQTKLEEEMEKLEMKDMSTMPDAHAEPGELKTAEQDELKQTSSSLAATAAPISSTDTLASGPAARLTALFTRLDEVYNSDALDKIAVEFAYLNSKAARNRLIKHLSGMNKNRTDLIRYYARMLAIISKYMPDVLTAMLAYVHDEFRYLQRKRKFVAQELHSIRSKNIRWISELTKFNLVPAHLILHIIKVCIEDLHGTNVENLCDLLEGCGRWVLNHAETSEKMAQLLDQMKRKKASQNLDSRQIMLLENAYFQCNPPDRPIIEPSIGRRWSFSFGICCTTVFLRSQSTERSKPYAIQVVRLLKNILTKVWKVKFGNIYLLAIIVYDLSRFHPDFTISIVDQVLENIRYSMEINIFKHNQQRIATIKYLGELYNYRVIDSRVIFDTLWSFVTFGHLDGRPFPDVVSPIDAPDDFFRIRMMYLRCKESPPMDIDFLLQDTFEELRPKLNIYSTYEEASKAVQEMFSSIADRGEKADEDEMQEDDEGREGEHKRSEPEDNEDGGSDSDNNTVMDHAAAPTNAEFEEEDLPRFPTSGATAEEEEEPADSQTLIQPSTKQDPLDKQGEAMTFTMLTKKGNKQQLKTMQFHPTHRLLCIPAHSKMHSQSSTSSSKTAEMARRGVNVKFLNE</sequence>
<feature type="region of interest" description="Disordered" evidence="3">
    <location>
        <begin position="939"/>
        <end position="1030"/>
    </location>
</feature>
<dbReference type="InterPro" id="IPR016024">
    <property type="entry name" value="ARM-type_fold"/>
</dbReference>
<dbReference type="GO" id="GO:0003723">
    <property type="term" value="F:RNA binding"/>
    <property type="evidence" value="ECO:0007669"/>
    <property type="project" value="InterPro"/>
</dbReference>
<dbReference type="GO" id="GO:0000184">
    <property type="term" value="P:nuclear-transcribed mRNA catabolic process, nonsense-mediated decay"/>
    <property type="evidence" value="ECO:0007669"/>
    <property type="project" value="InterPro"/>
</dbReference>
<dbReference type="FunFam" id="1.25.40.180:FF:000113">
    <property type="entry name" value="Uncharacterized protein"/>
    <property type="match status" value="1"/>
</dbReference>
<feature type="compositionally biased region" description="Polar residues" evidence="3">
    <location>
        <begin position="1015"/>
        <end position="1026"/>
    </location>
</feature>
<dbReference type="AlphaFoldDB" id="A0A2N5RWY8"/>
<evidence type="ECO:0000256" key="1">
    <source>
        <dbReference type="ARBA" id="ARBA00004496"/>
    </source>
</evidence>
<dbReference type="SUPFAM" id="SSF48371">
    <property type="entry name" value="ARM repeat"/>
    <property type="match status" value="2"/>
</dbReference>
<comment type="subcellular location">
    <subcellularLocation>
        <location evidence="1">Cytoplasm</location>
    </subcellularLocation>
</comment>
<gene>
    <name evidence="5" type="ORF">PCASD_25639</name>
</gene>
<feature type="region of interest" description="Disordered" evidence="3">
    <location>
        <begin position="488"/>
        <end position="523"/>
    </location>
</feature>
<evidence type="ECO:0000256" key="3">
    <source>
        <dbReference type="SAM" id="MobiDB-lite"/>
    </source>
</evidence>
<dbReference type="GO" id="GO:0035145">
    <property type="term" value="C:exon-exon junction complex"/>
    <property type="evidence" value="ECO:0007669"/>
    <property type="project" value="TreeGrafter"/>
</dbReference>
<feature type="compositionally biased region" description="Acidic residues" evidence="3">
    <location>
        <begin position="944"/>
        <end position="956"/>
    </location>
</feature>
<protein>
    <recommendedName>
        <fullName evidence="4">MIF4G domain-containing protein</fullName>
    </recommendedName>
</protein>
<feature type="domain" description="MIF4G" evidence="4">
    <location>
        <begin position="739"/>
        <end position="944"/>
    </location>
</feature>
<proteinExistence type="predicted"/>
<comment type="caution">
    <text evidence="5">The sequence shown here is derived from an EMBL/GenBank/DDBJ whole genome shotgun (WGS) entry which is preliminary data.</text>
</comment>
<feature type="compositionally biased region" description="Polar residues" evidence="3">
    <location>
        <begin position="510"/>
        <end position="523"/>
    </location>
</feature>
<dbReference type="InterPro" id="IPR003890">
    <property type="entry name" value="MIF4G-like_typ-3"/>
</dbReference>